<protein>
    <submittedName>
        <fullName evidence="1">Uncharacterized protein</fullName>
    </submittedName>
</protein>
<name>A0A2C6BPZ6_FUSNP</name>
<evidence type="ECO:0000313" key="1">
    <source>
        <dbReference type="EMBL" id="PHI06657.1"/>
    </source>
</evidence>
<dbReference type="Proteomes" id="UP000224182">
    <property type="component" value="Unassembled WGS sequence"/>
</dbReference>
<sequence length="198" mass="23136">MNDRILVVFEETNQLKKDQISELVNLSRKECVITTIDELSKNKNIKDFCSVVDCTFDNKIFNRNKEKGTVLKNDNIIYLILKENNKIVCAGPNLSQLTTCNSNNISIQEKFQESYSKYNKIIDFLISKNHFLRNKDSFNKSTLDGLVLNDVIKTNQYKIYKLVYSIPEIKEPNVEYVTFENIEILNELKNIIEEMTFI</sequence>
<organism evidence="1 2">
    <name type="scientific">Fusobacterium nucleatum subsp. polymorphum</name>
    <name type="common">Fusobacterium polymorphum</name>
    <dbReference type="NCBI Taxonomy" id="76857"/>
    <lineage>
        <taxon>Bacteria</taxon>
        <taxon>Fusobacteriati</taxon>
        <taxon>Fusobacteriota</taxon>
        <taxon>Fusobacteriia</taxon>
        <taxon>Fusobacteriales</taxon>
        <taxon>Fusobacteriaceae</taxon>
        <taxon>Fusobacterium</taxon>
    </lineage>
</organism>
<comment type="caution">
    <text evidence="1">The sequence shown here is derived from an EMBL/GenBank/DDBJ whole genome shotgun (WGS) entry which is preliminary data.</text>
</comment>
<evidence type="ECO:0000313" key="2">
    <source>
        <dbReference type="Proteomes" id="UP000224182"/>
    </source>
</evidence>
<proteinExistence type="predicted"/>
<reference evidence="1 2" key="1">
    <citation type="submission" date="2017-06" db="EMBL/GenBank/DDBJ databases">
        <title>Draft genome sequence of Fusobacterium nucleatum subsp. polymorphum KCOM 1271 (=ChDC F305).</title>
        <authorList>
            <person name="Kook J.-K."/>
            <person name="Park S.-N."/>
            <person name="Lim Y.K."/>
            <person name="Roh H."/>
        </authorList>
    </citation>
    <scope>NUCLEOTIDE SEQUENCE [LARGE SCALE GENOMIC DNA]</scope>
    <source>
        <strain evidence="2">KCOM 1271 (ChDC F305)</strain>
    </source>
</reference>
<dbReference type="AlphaFoldDB" id="A0A2C6BPZ6"/>
<accession>A0A2C6BPZ6</accession>
<gene>
    <name evidence="1" type="ORF">CBG54_06215</name>
</gene>
<dbReference type="EMBL" id="NIRN01000001">
    <property type="protein sequence ID" value="PHI06657.1"/>
    <property type="molecule type" value="Genomic_DNA"/>
</dbReference>
<dbReference type="RefSeq" id="WP_098974443.1">
    <property type="nucleotide sequence ID" value="NZ_CP077115.1"/>
</dbReference>